<accession>A0A2T9ZL48</accession>
<evidence type="ECO:0000256" key="2">
    <source>
        <dbReference type="ARBA" id="ARBA00006289"/>
    </source>
</evidence>
<comment type="caution">
    <text evidence="6">The sequence shown here is derived from an EMBL/GenBank/DDBJ whole genome shotgun (WGS) entry which is preliminary data.</text>
</comment>
<comment type="similarity">
    <text evidence="2">Belongs to the MAK10 family.</text>
</comment>
<keyword evidence="3" id="KW-0963">Cytoplasm</keyword>
<dbReference type="STRING" id="133381.A0A2T9ZL48"/>
<dbReference type="PANTHER" id="PTHR21373:SF0">
    <property type="entry name" value="N-ALPHA-ACETYLTRANSFERASE 35, NATC AUXILIARY SUBUNIT"/>
    <property type="match status" value="1"/>
</dbReference>
<dbReference type="Pfam" id="PF25789">
    <property type="entry name" value="TPR_NAA35"/>
    <property type="match status" value="1"/>
</dbReference>
<reference evidence="6 7" key="1">
    <citation type="journal article" date="2018" name="MBio">
        <title>Comparative Genomics Reveals the Core Gene Toolbox for the Fungus-Insect Symbiosis.</title>
        <authorList>
            <person name="Wang Y."/>
            <person name="Stata M."/>
            <person name="Wang W."/>
            <person name="Stajich J.E."/>
            <person name="White M.M."/>
            <person name="Moncalvo J.M."/>
        </authorList>
    </citation>
    <scope>NUCLEOTIDE SEQUENCE [LARGE SCALE GENOMIC DNA]</scope>
    <source>
        <strain evidence="6 7">SC-DP-2</strain>
    </source>
</reference>
<dbReference type="PANTHER" id="PTHR21373">
    <property type="entry name" value="GLUCOSE REPRESSIBLE PROTEIN MAK10"/>
    <property type="match status" value="1"/>
</dbReference>
<dbReference type="InterPro" id="IPR057982">
    <property type="entry name" value="TPR_NAA35"/>
</dbReference>
<dbReference type="InterPro" id="IPR057983">
    <property type="entry name" value="NAA35-like_N"/>
</dbReference>
<dbReference type="GO" id="GO:0031417">
    <property type="term" value="C:NatC complex"/>
    <property type="evidence" value="ECO:0007669"/>
    <property type="project" value="InterPro"/>
</dbReference>
<evidence type="ECO:0000313" key="7">
    <source>
        <dbReference type="Proteomes" id="UP000245609"/>
    </source>
</evidence>
<dbReference type="Proteomes" id="UP000245609">
    <property type="component" value="Unassembled WGS sequence"/>
</dbReference>
<evidence type="ECO:0000256" key="3">
    <source>
        <dbReference type="ARBA" id="ARBA00022490"/>
    </source>
</evidence>
<keyword evidence="7" id="KW-1185">Reference proteome</keyword>
<evidence type="ECO:0000313" key="6">
    <source>
        <dbReference type="EMBL" id="PVV05291.1"/>
    </source>
</evidence>
<feature type="domain" description="NAA35-like N-terminal" evidence="4">
    <location>
        <begin position="26"/>
        <end position="74"/>
    </location>
</feature>
<comment type="subcellular location">
    <subcellularLocation>
        <location evidence="1">Cytoplasm</location>
    </subcellularLocation>
</comment>
<organism evidence="6 7">
    <name type="scientific">Smittium megazygosporum</name>
    <dbReference type="NCBI Taxonomy" id="133381"/>
    <lineage>
        <taxon>Eukaryota</taxon>
        <taxon>Fungi</taxon>
        <taxon>Fungi incertae sedis</taxon>
        <taxon>Zoopagomycota</taxon>
        <taxon>Kickxellomycotina</taxon>
        <taxon>Harpellomycetes</taxon>
        <taxon>Harpellales</taxon>
        <taxon>Legeriomycetaceae</taxon>
        <taxon>Smittium</taxon>
    </lineage>
</organism>
<evidence type="ECO:0000256" key="1">
    <source>
        <dbReference type="ARBA" id="ARBA00004496"/>
    </source>
</evidence>
<sequence length="909" mass="105083">MQKEPKPSWVDYTILLFKAASDLPSGKMIKRDEFTLKDTMNALEIMDPIMDTGYSSSGDLSEIASIQKELTPEEAFASQNLFRDYIVLPIQISAVKCAEIVTSEIKKRNVYPEEDFYFEHYDSSFWNEVSAQDSIQLLENSIWVLQNHKDDFYRFYLEQKKNSLADSLEQTDQSTDLYKQFLAIFDELLIRLNFRFHFLHTLTFLSEITSEPVEYLRLFNSHLEFSKKYFSLNKAFYSSKKNTLAADVSKFFDKNIVRTVSNVGPMKKLDSPDISITLDLFEKLLNELGLVNQFCTSSSVQEILWFSFVHGQQRPCLFPYVRSLIQSILFHNNLFFIRYSKHRFVENYISLTVGPLALSIADGISSTFSPKPHPAASTNIPKSMIKAKIFDFLSSIQDTLVNVFRSYYHNHPRQRRIQSRLLFDLDCFQKNAEEIDYLLNSYLSNFDEIDQFYQKSSFQGSNVFFFTEFIICIKFDLMSYINTLGISEKIFQLYEYPIIYWHLNKIYSTHYRILDNLNKFDQAIEENVPKMNLFKLTKKENYPENNGFASNCFTLEYPLQANLGKLSFSSHKTLLLEGQRLLSLGQHVTFTCIYSLGLITTPWDFQIIKSLDKLVNLTLDESIASNSSSKSNVDIMSLLEKYGISSNILENIKNSKLQRNPSNTESRFKLRFTNYTNIKAPLQCEYTDWTRYYNDVLSVLSIRKSLSLAQESFSNARKIFDALKKNLVFSDISQTSRGSNDSPTKNAFIGYIDELLKTCLHNSITVMKFLNGAYSTPNVIDVFSYSHKEINESISDLCNKVLEIGDIGAKVNKKDNSSSPALNSLNEKDEISEFSKVSLNKKTSIKSKKKSKSRKKHLVNANVPTSILPFQTVLKQLADQVLNKWEFSLDFKYNRMWPCIVLCPRSFSL</sequence>
<evidence type="ECO:0000259" key="5">
    <source>
        <dbReference type="Pfam" id="PF25789"/>
    </source>
</evidence>
<dbReference type="EMBL" id="MBFS01000018">
    <property type="protein sequence ID" value="PVV05291.1"/>
    <property type="molecule type" value="Genomic_DNA"/>
</dbReference>
<dbReference type="Pfam" id="PF04112">
    <property type="entry name" value="Mak10"/>
    <property type="match status" value="1"/>
</dbReference>
<dbReference type="InterPro" id="IPR007244">
    <property type="entry name" value="Naa35_N"/>
</dbReference>
<evidence type="ECO:0000259" key="4">
    <source>
        <dbReference type="Pfam" id="PF04112"/>
    </source>
</evidence>
<protein>
    <submittedName>
        <fullName evidence="6">Uncharacterized protein</fullName>
    </submittedName>
</protein>
<feature type="domain" description="NAA35-like TPR repeats" evidence="5">
    <location>
        <begin position="294"/>
        <end position="516"/>
    </location>
</feature>
<name>A0A2T9ZL48_9FUNG</name>
<gene>
    <name evidence="6" type="ORF">BB560_000190</name>
</gene>
<dbReference type="AlphaFoldDB" id="A0A2T9ZL48"/>
<proteinExistence type="inferred from homology"/>
<dbReference type="OrthoDB" id="5599719at2759"/>